<dbReference type="EMBL" id="CP060724">
    <property type="protein sequence ID" value="QNN76111.1"/>
    <property type="molecule type" value="Genomic_DNA"/>
</dbReference>
<evidence type="ECO:0000259" key="1">
    <source>
        <dbReference type="Pfam" id="PF14393"/>
    </source>
</evidence>
<dbReference type="InterPro" id="IPR025536">
    <property type="entry name" value="DUF4422"/>
</dbReference>
<evidence type="ECO:0000313" key="2">
    <source>
        <dbReference type="EMBL" id="QNN76111.1"/>
    </source>
</evidence>
<protein>
    <submittedName>
        <fullName evidence="2">DUF4422 domain-containing protein</fullName>
    </submittedName>
</protein>
<gene>
    <name evidence="2" type="ORF">H9L19_06020</name>
</gene>
<proteinExistence type="predicted"/>
<reference evidence="2 3" key="1">
    <citation type="submission" date="2020-08" db="EMBL/GenBank/DDBJ databases">
        <title>Genome sequence of Weissella diestrammenae KACC 16890T.</title>
        <authorList>
            <person name="Hyun D.-W."/>
            <person name="Bae J.-W."/>
        </authorList>
    </citation>
    <scope>NUCLEOTIDE SEQUENCE [LARGE SCALE GENOMIC DNA]</scope>
    <source>
        <strain evidence="2 3">KACC 16890</strain>
    </source>
</reference>
<dbReference type="Pfam" id="PF14393">
    <property type="entry name" value="DUF4422"/>
    <property type="match status" value="1"/>
</dbReference>
<dbReference type="AlphaFoldDB" id="A0A7G9T7N6"/>
<evidence type="ECO:0000313" key="3">
    <source>
        <dbReference type="Proteomes" id="UP000515800"/>
    </source>
</evidence>
<feature type="domain" description="DUF4422" evidence="1">
    <location>
        <begin position="3"/>
        <end position="218"/>
    </location>
</feature>
<dbReference type="KEGG" id="wdi:H9L19_06020"/>
<organism evidence="2 3">
    <name type="scientific">Weissella diestrammenae</name>
    <dbReference type="NCBI Taxonomy" id="1162633"/>
    <lineage>
        <taxon>Bacteria</taxon>
        <taxon>Bacillati</taxon>
        <taxon>Bacillota</taxon>
        <taxon>Bacilli</taxon>
        <taxon>Lactobacillales</taxon>
        <taxon>Lactobacillaceae</taxon>
        <taxon>Weissella</taxon>
    </lineage>
</organism>
<sequence length="257" mass="30587">MTILVAAHRAYPMPEDKIYQPIEVGADLHESHIPRFTLDNTGENISAVNSFYNELTATYWAKHNLQSQDVIGLAHYRRFLGRRMGHRYRDLLTDNDITKALSQVDVLLPRQRNYVIETQEQHYLNAHARLPYDVMYQVIQEKYPDYIPAFETIRHAKKAHLFNMFIMKQRAFQQYTDFLFGVLFEVEQRIDFSELTGQDQRALGFLGERLMDVWLLKNQMTYQEFPVVTTEKTNWLVKGWHFLKRHFGQRQQAKTHF</sequence>
<keyword evidence="3" id="KW-1185">Reference proteome</keyword>
<name>A0A7G9T7N6_9LACO</name>
<accession>A0A7G9T7N6</accession>
<dbReference type="Proteomes" id="UP000515800">
    <property type="component" value="Chromosome"/>
</dbReference>